<reference evidence="4 5" key="1">
    <citation type="submission" date="2014-06" db="EMBL/GenBank/DDBJ databases">
        <title>Evolutionary Origins and Diversification of the Mycorrhizal Mutualists.</title>
        <authorList>
            <consortium name="DOE Joint Genome Institute"/>
            <consortium name="Mycorrhizal Genomics Consortium"/>
            <person name="Kohler A."/>
            <person name="Kuo A."/>
            <person name="Nagy L.G."/>
            <person name="Floudas D."/>
            <person name="Copeland A."/>
            <person name="Barry K.W."/>
            <person name="Cichocki N."/>
            <person name="Veneault-Fourrey C."/>
            <person name="LaButti K."/>
            <person name="Lindquist E.A."/>
            <person name="Lipzen A."/>
            <person name="Lundell T."/>
            <person name="Morin E."/>
            <person name="Murat C."/>
            <person name="Riley R."/>
            <person name="Ohm R."/>
            <person name="Sun H."/>
            <person name="Tunlid A."/>
            <person name="Henrissat B."/>
            <person name="Grigoriev I.V."/>
            <person name="Hibbett D.S."/>
            <person name="Martin F."/>
        </authorList>
    </citation>
    <scope>NUCLEOTIDE SEQUENCE [LARGE SCALE GENOMIC DNA]</scope>
    <source>
        <strain evidence="4 5">SS14</strain>
    </source>
</reference>
<sequence>MPFQEPKVILYPKDFDYKKQSIEVPGSRKPGQTGIYLNAVWPELSYDSEQGRHSLYEVFQSGLEHSPNGPCLGHRPIISTNPLAFAPQYEWQTYRQVDERRRNLGSALEHIWQQGRAGGGDLPTIGIWSQNKPEWQIVDLAAQAYSKVTVSLYDTLGPNAVEDSCNHAEITVVFATTPHIPEVLSLAPKLKDLKVLVSMDELSDEARHVASSWAKHRGLEFFTLREFEALGKANYTEPIIPTPEHIYSICYTSGTTGNPKGAILTHGQIAIAVAAAVTGTNFTEPGYLMSYLPLAHIYGRITELAAFNFGGGIGYFTGDPLRLLEDAQSLRPTAFPSVPRVLNRIYQAANMAGDVPGLKGNIFRKAVATKLANYRATGKLTHLLWDRLVFSKIQKLLGGRIESITSGSAPISADALDFLRIAFGCDIFNGYGMTETAAIITRVVSGDRNPGDSSGPPQAGVELKLLDVAEMGYTANDKPNPRGEILCRSICNTPGYYKDPENTAKTIDAEGWLHTGDIGEIDSAGRLRIIDRVKNIMKLAQGEYVALEKVENAYSGSPCISQIFVHGDSLKDHLIAVIVPDAEHVCNLVKRLHGHTIHVTDEKAVAEAIRDLKVKSALFEEINKQGKKSGLKGFESVKKILLTMDMFTAENGTLTPTFKIKRKEAYTLHKAELDALYNEPLPTTGGMKVKL</sequence>
<evidence type="ECO:0000259" key="3">
    <source>
        <dbReference type="Pfam" id="PF00501"/>
    </source>
</evidence>
<dbReference type="PROSITE" id="PS00455">
    <property type="entry name" value="AMP_BINDING"/>
    <property type="match status" value="1"/>
</dbReference>
<evidence type="ECO:0000313" key="5">
    <source>
        <dbReference type="Proteomes" id="UP000054279"/>
    </source>
</evidence>
<dbReference type="Proteomes" id="UP000054279">
    <property type="component" value="Unassembled WGS sequence"/>
</dbReference>
<feature type="domain" description="AMP-dependent synthetase/ligase" evidence="3">
    <location>
        <begin position="88"/>
        <end position="497"/>
    </location>
</feature>
<organism evidence="4 5">
    <name type="scientific">Sphaerobolus stellatus (strain SS14)</name>
    <dbReference type="NCBI Taxonomy" id="990650"/>
    <lineage>
        <taxon>Eukaryota</taxon>
        <taxon>Fungi</taxon>
        <taxon>Dikarya</taxon>
        <taxon>Basidiomycota</taxon>
        <taxon>Agaricomycotina</taxon>
        <taxon>Agaricomycetes</taxon>
        <taxon>Phallomycetidae</taxon>
        <taxon>Geastrales</taxon>
        <taxon>Sphaerobolaceae</taxon>
        <taxon>Sphaerobolus</taxon>
    </lineage>
</organism>
<dbReference type="GO" id="GO:0005783">
    <property type="term" value="C:endoplasmic reticulum"/>
    <property type="evidence" value="ECO:0007669"/>
    <property type="project" value="TreeGrafter"/>
</dbReference>
<dbReference type="HOGENOM" id="CLU_000022_45_4_1"/>
<dbReference type="EMBL" id="KN837515">
    <property type="protein sequence ID" value="KIJ24219.1"/>
    <property type="molecule type" value="Genomic_DNA"/>
</dbReference>
<protein>
    <recommendedName>
        <fullName evidence="3">AMP-dependent synthetase/ligase domain-containing protein</fullName>
    </recommendedName>
</protein>
<evidence type="ECO:0000256" key="2">
    <source>
        <dbReference type="ARBA" id="ARBA00022840"/>
    </source>
</evidence>
<proteinExistence type="predicted"/>
<evidence type="ECO:0000313" key="4">
    <source>
        <dbReference type="EMBL" id="KIJ24219.1"/>
    </source>
</evidence>
<dbReference type="OrthoDB" id="1700726at2759"/>
<gene>
    <name evidence="4" type="ORF">M422DRAFT_39248</name>
</gene>
<keyword evidence="2" id="KW-0067">ATP-binding</keyword>
<dbReference type="InterPro" id="IPR000873">
    <property type="entry name" value="AMP-dep_synth/lig_dom"/>
</dbReference>
<name>A0A0C9TQJ4_SPHS4</name>
<accession>A0A0C9TQJ4</accession>
<dbReference type="GO" id="GO:0004467">
    <property type="term" value="F:long-chain fatty acid-CoA ligase activity"/>
    <property type="evidence" value="ECO:0007669"/>
    <property type="project" value="TreeGrafter"/>
</dbReference>
<dbReference type="PANTHER" id="PTHR43272">
    <property type="entry name" value="LONG-CHAIN-FATTY-ACID--COA LIGASE"/>
    <property type="match status" value="1"/>
</dbReference>
<dbReference type="AlphaFoldDB" id="A0A0C9TQJ4"/>
<dbReference type="Gene3D" id="3.40.50.12780">
    <property type="entry name" value="N-terminal domain of ligase-like"/>
    <property type="match status" value="1"/>
</dbReference>
<dbReference type="Pfam" id="PF00501">
    <property type="entry name" value="AMP-binding"/>
    <property type="match status" value="1"/>
</dbReference>
<dbReference type="InterPro" id="IPR042099">
    <property type="entry name" value="ANL_N_sf"/>
</dbReference>
<dbReference type="GO" id="GO:0016020">
    <property type="term" value="C:membrane"/>
    <property type="evidence" value="ECO:0007669"/>
    <property type="project" value="TreeGrafter"/>
</dbReference>
<dbReference type="SUPFAM" id="SSF56801">
    <property type="entry name" value="Acetyl-CoA synthetase-like"/>
    <property type="match status" value="1"/>
</dbReference>
<keyword evidence="5" id="KW-1185">Reference proteome</keyword>
<keyword evidence="1" id="KW-0547">Nucleotide-binding</keyword>
<evidence type="ECO:0000256" key="1">
    <source>
        <dbReference type="ARBA" id="ARBA00022741"/>
    </source>
</evidence>
<dbReference type="PANTHER" id="PTHR43272:SF33">
    <property type="entry name" value="AMP-BINDING DOMAIN-CONTAINING PROTEIN-RELATED"/>
    <property type="match status" value="1"/>
</dbReference>
<dbReference type="GO" id="GO:0005524">
    <property type="term" value="F:ATP binding"/>
    <property type="evidence" value="ECO:0007669"/>
    <property type="project" value="UniProtKB-KW"/>
</dbReference>
<dbReference type="InterPro" id="IPR020845">
    <property type="entry name" value="AMP-binding_CS"/>
</dbReference>